<comment type="caution">
    <text evidence="1">The sequence shown here is derived from an EMBL/GenBank/DDBJ whole genome shotgun (WGS) entry which is preliminary data.</text>
</comment>
<dbReference type="STRING" id="1888891.DSOL_3721"/>
<dbReference type="Proteomes" id="UP000186102">
    <property type="component" value="Unassembled WGS sequence"/>
</dbReference>
<name>A0A1Q8QP19_9FIRM</name>
<sequence>MMPDLYSGETKALLLELSITPLSKGYHSLFSVDVEYTDVRESLELVRLTAGFGATCDNEQVSTR</sequence>
<organism evidence="1 2">
    <name type="scientific">Desulfosporosinus metallidurans</name>
    <dbReference type="NCBI Taxonomy" id="1888891"/>
    <lineage>
        <taxon>Bacteria</taxon>
        <taxon>Bacillati</taxon>
        <taxon>Bacillota</taxon>
        <taxon>Clostridia</taxon>
        <taxon>Eubacteriales</taxon>
        <taxon>Desulfitobacteriaceae</taxon>
        <taxon>Desulfosporosinus</taxon>
    </lineage>
</organism>
<keyword evidence="2" id="KW-1185">Reference proteome</keyword>
<evidence type="ECO:0000313" key="1">
    <source>
        <dbReference type="EMBL" id="OLN29060.1"/>
    </source>
</evidence>
<dbReference type="RefSeq" id="WP_075366170.1">
    <property type="nucleotide sequence ID" value="NZ_MLBF01000036.1"/>
</dbReference>
<proteinExistence type="predicted"/>
<reference evidence="1 2" key="1">
    <citation type="submission" date="2016-09" db="EMBL/GenBank/DDBJ databases">
        <title>Complete genome of Desulfosporosinus sp. OL.</title>
        <authorList>
            <person name="Mardanov A."/>
            <person name="Beletsky A."/>
            <person name="Panova A."/>
            <person name="Karnachuk O."/>
            <person name="Ravin N."/>
        </authorList>
    </citation>
    <scope>NUCLEOTIDE SEQUENCE [LARGE SCALE GENOMIC DNA]</scope>
    <source>
        <strain evidence="1 2">OL</strain>
    </source>
</reference>
<protein>
    <submittedName>
        <fullName evidence="1">Uncharacterized protein</fullName>
    </submittedName>
</protein>
<dbReference type="EMBL" id="MLBF01000036">
    <property type="protein sequence ID" value="OLN29060.1"/>
    <property type="molecule type" value="Genomic_DNA"/>
</dbReference>
<accession>A0A1Q8QP19</accession>
<evidence type="ECO:0000313" key="2">
    <source>
        <dbReference type="Proteomes" id="UP000186102"/>
    </source>
</evidence>
<gene>
    <name evidence="1" type="ORF">DSOL_3721</name>
</gene>
<dbReference type="AlphaFoldDB" id="A0A1Q8QP19"/>